<organism evidence="7 8">
    <name type="scientific">Paenibacillus beijingensis</name>
    <dbReference type="NCBI Taxonomy" id="1126833"/>
    <lineage>
        <taxon>Bacteria</taxon>
        <taxon>Bacillati</taxon>
        <taxon>Bacillota</taxon>
        <taxon>Bacilli</taxon>
        <taxon>Bacillales</taxon>
        <taxon>Paenibacillaceae</taxon>
        <taxon>Paenibacillus</taxon>
    </lineage>
</organism>
<dbReference type="SUPFAM" id="SSF55103">
    <property type="entry name" value="FAD-linked oxidases, C-terminal domain"/>
    <property type="match status" value="1"/>
</dbReference>
<dbReference type="EMBL" id="CP011058">
    <property type="protein sequence ID" value="AJY74475.1"/>
    <property type="molecule type" value="Genomic_DNA"/>
</dbReference>
<dbReference type="RefSeq" id="WP_045669910.1">
    <property type="nucleotide sequence ID" value="NZ_CP011058.1"/>
</dbReference>
<evidence type="ECO:0000256" key="5">
    <source>
        <dbReference type="SAM" id="MobiDB-lite"/>
    </source>
</evidence>
<reference evidence="8" key="2">
    <citation type="submission" date="2015-03" db="EMBL/GenBank/DDBJ databases">
        <title>Genome sequence of Paenibacillus beijingensis strain DSM 24997T.</title>
        <authorList>
            <person name="Kwak Y."/>
            <person name="Shin J.-H."/>
        </authorList>
    </citation>
    <scope>NUCLEOTIDE SEQUENCE [LARGE SCALE GENOMIC DNA]</scope>
    <source>
        <strain evidence="8">DSM 24997</strain>
    </source>
</reference>
<dbReference type="InterPro" id="IPR016166">
    <property type="entry name" value="FAD-bd_PCMH"/>
</dbReference>
<evidence type="ECO:0000313" key="7">
    <source>
        <dbReference type="EMBL" id="AJY74475.1"/>
    </source>
</evidence>
<dbReference type="PANTHER" id="PTHR11748">
    <property type="entry name" value="D-LACTATE DEHYDROGENASE"/>
    <property type="match status" value="1"/>
</dbReference>
<dbReference type="GO" id="GO:0008720">
    <property type="term" value="F:D-lactate dehydrogenase (NAD+) activity"/>
    <property type="evidence" value="ECO:0007669"/>
    <property type="project" value="TreeGrafter"/>
</dbReference>
<name>A0A0D5NH58_9BACL</name>
<dbReference type="PROSITE" id="PS51387">
    <property type="entry name" value="FAD_PCMH"/>
    <property type="match status" value="1"/>
</dbReference>
<dbReference type="STRING" id="1126833.VN24_07680"/>
<reference evidence="7 8" key="1">
    <citation type="journal article" date="2015" name="J. Biotechnol.">
        <title>Complete genome sequence of Paenibacillus beijingensis 7188(T) (=DSM 24997(T)), a novel rhizobacterium from jujube garden soil.</title>
        <authorList>
            <person name="Kwak Y."/>
            <person name="Shin J.H."/>
        </authorList>
    </citation>
    <scope>NUCLEOTIDE SEQUENCE [LARGE SCALE GENOMIC DNA]</scope>
    <source>
        <strain evidence="7 8">DSM 24997</strain>
    </source>
</reference>
<dbReference type="Pfam" id="PF01565">
    <property type="entry name" value="FAD_binding_4"/>
    <property type="match status" value="1"/>
</dbReference>
<dbReference type="PATRIC" id="fig|1126833.4.peg.1690"/>
<dbReference type="Proteomes" id="UP000032633">
    <property type="component" value="Chromosome"/>
</dbReference>
<dbReference type="InterPro" id="IPR004113">
    <property type="entry name" value="FAD-bd_oxidored_4_C"/>
</dbReference>
<proteinExistence type="predicted"/>
<evidence type="ECO:0000256" key="4">
    <source>
        <dbReference type="ARBA" id="ARBA00023002"/>
    </source>
</evidence>
<dbReference type="Gene3D" id="3.30.465.10">
    <property type="match status" value="1"/>
</dbReference>
<sequence length="451" mass="49804">MTVDWTKEMLDVVGEEHLLLSPDQRDKLSKDYYWYSPVLEPLLRDKRADGIVLAESEEQVAQVLAAAYRSNIPVTTRGAGTGNYGQAVPLEGGIVLDLSRMDKVLEVTDAYARVQAGVRLGALEKLLRGQGSELRIYPSTFMKATVGGFVCGGSGGIGSITWGNLWDGNVLEAVVYTLEETPRRLVVRGPELIAYIHNYGTNGVLTELTIPVSSSVPWRQTVAQFDDFESACRFSHAVATDDSIRKRLVAPVEWPIPSFFKPIVKQLESGASACLLETEEGTEDALAAHAASFNGRIGYVIPYEQYRKTIGLSDFTWNHTTLWALKTDPSLTYLQAGFHPVDFLGQIGQIKEKFGDEVLMHLEFMRSGGVVVPAALPIVRYTTHERLYEIIGYFRSIGVSINDPHTWMLEMGGRGQLEAMLAAKRSNDPRGLLNPGKLNTPVTEPIRSDEP</sequence>
<dbReference type="HOGENOM" id="CLU_606425_0_0_9"/>
<keyword evidence="4" id="KW-0560">Oxidoreductase</keyword>
<dbReference type="SUPFAM" id="SSF56176">
    <property type="entry name" value="FAD-binding/transporter-associated domain-like"/>
    <property type="match status" value="1"/>
</dbReference>
<evidence type="ECO:0000313" key="8">
    <source>
        <dbReference type="Proteomes" id="UP000032633"/>
    </source>
</evidence>
<comment type="cofactor">
    <cofactor evidence="1">
        <name>FAD</name>
        <dbReference type="ChEBI" id="CHEBI:57692"/>
    </cofactor>
</comment>
<evidence type="ECO:0000259" key="6">
    <source>
        <dbReference type="PROSITE" id="PS51387"/>
    </source>
</evidence>
<dbReference type="KEGG" id="pbj:VN24_07680"/>
<dbReference type="GO" id="GO:0004458">
    <property type="term" value="F:D-lactate dehydrogenase (cytochrome) activity"/>
    <property type="evidence" value="ECO:0007669"/>
    <property type="project" value="TreeGrafter"/>
</dbReference>
<dbReference type="GO" id="GO:0071949">
    <property type="term" value="F:FAD binding"/>
    <property type="evidence" value="ECO:0007669"/>
    <property type="project" value="InterPro"/>
</dbReference>
<evidence type="ECO:0000256" key="1">
    <source>
        <dbReference type="ARBA" id="ARBA00001974"/>
    </source>
</evidence>
<dbReference type="InterPro" id="IPR016164">
    <property type="entry name" value="FAD-linked_Oxase-like_C"/>
</dbReference>
<dbReference type="Pfam" id="PF02913">
    <property type="entry name" value="FAD-oxidase_C"/>
    <property type="match status" value="1"/>
</dbReference>
<dbReference type="InterPro" id="IPR036318">
    <property type="entry name" value="FAD-bd_PCMH-like_sf"/>
</dbReference>
<feature type="region of interest" description="Disordered" evidence="5">
    <location>
        <begin position="427"/>
        <end position="451"/>
    </location>
</feature>
<dbReference type="GO" id="GO:1903457">
    <property type="term" value="P:lactate catabolic process"/>
    <property type="evidence" value="ECO:0007669"/>
    <property type="project" value="TreeGrafter"/>
</dbReference>
<feature type="domain" description="FAD-binding PCMH-type" evidence="6">
    <location>
        <begin position="44"/>
        <end position="215"/>
    </location>
</feature>
<dbReference type="AlphaFoldDB" id="A0A0D5NH58"/>
<accession>A0A0D5NH58</accession>
<dbReference type="OrthoDB" id="9811261at2"/>
<keyword evidence="2" id="KW-0285">Flavoprotein</keyword>
<keyword evidence="3" id="KW-0274">FAD</keyword>
<gene>
    <name evidence="7" type="ORF">VN24_07680</name>
</gene>
<dbReference type="InterPro" id="IPR016169">
    <property type="entry name" value="FAD-bd_PCMH_sub2"/>
</dbReference>
<keyword evidence="8" id="KW-1185">Reference proteome</keyword>
<dbReference type="PANTHER" id="PTHR11748:SF119">
    <property type="entry name" value="D-2-HYDROXYGLUTARATE DEHYDROGENASE"/>
    <property type="match status" value="1"/>
</dbReference>
<protein>
    <submittedName>
        <fullName evidence="7">FAD-linked oxidase</fullName>
    </submittedName>
</protein>
<dbReference type="InterPro" id="IPR006094">
    <property type="entry name" value="Oxid_FAD_bind_N"/>
</dbReference>
<evidence type="ECO:0000256" key="3">
    <source>
        <dbReference type="ARBA" id="ARBA00022827"/>
    </source>
</evidence>
<evidence type="ECO:0000256" key="2">
    <source>
        <dbReference type="ARBA" id="ARBA00022630"/>
    </source>
</evidence>